<organism evidence="1 2">
    <name type="scientific">Dermacentor silvarum</name>
    <name type="common">Tick</name>
    <dbReference type="NCBI Taxonomy" id="543639"/>
    <lineage>
        <taxon>Eukaryota</taxon>
        <taxon>Metazoa</taxon>
        <taxon>Ecdysozoa</taxon>
        <taxon>Arthropoda</taxon>
        <taxon>Chelicerata</taxon>
        <taxon>Arachnida</taxon>
        <taxon>Acari</taxon>
        <taxon>Parasitiformes</taxon>
        <taxon>Ixodida</taxon>
        <taxon>Ixodoidea</taxon>
        <taxon>Ixodidae</taxon>
        <taxon>Rhipicephalinae</taxon>
        <taxon>Dermacentor</taxon>
    </lineage>
</organism>
<sequence length="400" mass="45025">MPSVPKGDYKVIVRPRGGLKLSDYKLDRIYCCLRNAAGVGRETAEEDSICINSTQNIVVLSTPSEDRARKYGAINKLRFGEQEFEESAYRAAPDNTSKGLIRGISKEESPEDIVTSLVTPRNPGVLHAKRMGNTDNVIVSFEGFHVPSYVRYGAVLIRCCLYKKQIDICYGCGKTGHRANVCPNPEDNICRGCGCKNLQHDHNCEAECQLCGRDHLTGDKKCDARYKIPYLVTRRRWERRRREEKYAEAEEYYYHNNKEARGSNNNNNHKKISSKNISTDKDETSRKNYERDPGRDRSGSFPRLSGEAGRGRSRSRTRSRTGSRSRPRSGSSTSQGGDGSKAQVSWASVVSGTATESPKAKGPAIEQEMKEIRKMLEKITRENATLKEEIKQLRAENTKL</sequence>
<evidence type="ECO:0000313" key="2">
    <source>
        <dbReference type="Proteomes" id="UP000821865"/>
    </source>
</evidence>
<protein>
    <submittedName>
        <fullName evidence="1">Uncharacterized protein</fullName>
    </submittedName>
</protein>
<name>A0ACB8C8J3_DERSI</name>
<gene>
    <name evidence="1" type="ORF">HPB49_008330</name>
</gene>
<dbReference type="Proteomes" id="UP000821865">
    <property type="component" value="Chromosome 8"/>
</dbReference>
<evidence type="ECO:0000313" key="1">
    <source>
        <dbReference type="EMBL" id="KAH7937160.1"/>
    </source>
</evidence>
<keyword evidence="2" id="KW-1185">Reference proteome</keyword>
<comment type="caution">
    <text evidence="1">The sequence shown here is derived from an EMBL/GenBank/DDBJ whole genome shotgun (WGS) entry which is preliminary data.</text>
</comment>
<dbReference type="EMBL" id="CM023477">
    <property type="protein sequence ID" value="KAH7937160.1"/>
    <property type="molecule type" value="Genomic_DNA"/>
</dbReference>
<proteinExistence type="predicted"/>
<accession>A0ACB8C8J3</accession>
<reference evidence="1" key="1">
    <citation type="submission" date="2020-05" db="EMBL/GenBank/DDBJ databases">
        <title>Large-scale comparative analyses of tick genomes elucidate their genetic diversity and vector capacities.</title>
        <authorList>
            <person name="Jia N."/>
            <person name="Wang J."/>
            <person name="Shi W."/>
            <person name="Du L."/>
            <person name="Sun Y."/>
            <person name="Zhan W."/>
            <person name="Jiang J."/>
            <person name="Wang Q."/>
            <person name="Zhang B."/>
            <person name="Ji P."/>
            <person name="Sakyi L.B."/>
            <person name="Cui X."/>
            <person name="Yuan T."/>
            <person name="Jiang B."/>
            <person name="Yang W."/>
            <person name="Lam T.T.-Y."/>
            <person name="Chang Q."/>
            <person name="Ding S."/>
            <person name="Wang X."/>
            <person name="Zhu J."/>
            <person name="Ruan X."/>
            <person name="Zhao L."/>
            <person name="Wei J."/>
            <person name="Que T."/>
            <person name="Du C."/>
            <person name="Cheng J."/>
            <person name="Dai P."/>
            <person name="Han X."/>
            <person name="Huang E."/>
            <person name="Gao Y."/>
            <person name="Liu J."/>
            <person name="Shao H."/>
            <person name="Ye R."/>
            <person name="Li L."/>
            <person name="Wei W."/>
            <person name="Wang X."/>
            <person name="Wang C."/>
            <person name="Yang T."/>
            <person name="Huo Q."/>
            <person name="Li W."/>
            <person name="Guo W."/>
            <person name="Chen H."/>
            <person name="Zhou L."/>
            <person name="Ni X."/>
            <person name="Tian J."/>
            <person name="Zhou Y."/>
            <person name="Sheng Y."/>
            <person name="Liu T."/>
            <person name="Pan Y."/>
            <person name="Xia L."/>
            <person name="Li J."/>
            <person name="Zhao F."/>
            <person name="Cao W."/>
        </authorList>
    </citation>
    <scope>NUCLEOTIDE SEQUENCE</scope>
    <source>
        <strain evidence="1">Dsil-2018</strain>
    </source>
</reference>